<feature type="transmembrane region" description="Helical" evidence="1">
    <location>
        <begin position="28"/>
        <end position="46"/>
    </location>
</feature>
<comment type="caution">
    <text evidence="2">The sequence shown here is derived from an EMBL/GenBank/DDBJ whole genome shotgun (WGS) entry which is preliminary data.</text>
</comment>
<evidence type="ECO:0000313" key="2">
    <source>
        <dbReference type="EMBL" id="EEI85908.1"/>
    </source>
</evidence>
<proteinExistence type="predicted"/>
<keyword evidence="1" id="KW-0812">Transmembrane</keyword>
<dbReference type="HOGENOM" id="CLU_2969214_0_0_9"/>
<organism evidence="2 3">
    <name type="scientific">Anaerococcus lactolyticus ATCC 51172</name>
    <dbReference type="NCBI Taxonomy" id="525254"/>
    <lineage>
        <taxon>Bacteria</taxon>
        <taxon>Bacillati</taxon>
        <taxon>Bacillota</taxon>
        <taxon>Tissierellia</taxon>
        <taxon>Tissierellales</taxon>
        <taxon>Peptoniphilaceae</taxon>
        <taxon>Anaerococcus</taxon>
    </lineage>
</organism>
<sequence length="58" mass="6739">MLSIKIKEYNSHVIIALISMRGGETMRLLLDIIFAVVIQIIGNYLYKWLESKLNKDDN</sequence>
<reference evidence="2 3" key="1">
    <citation type="submission" date="2008-10" db="EMBL/GenBank/DDBJ databases">
        <authorList>
            <person name="Qin X."/>
            <person name="Bachman B."/>
            <person name="Battles P."/>
            <person name="Bell A."/>
            <person name="Bess C."/>
            <person name="Bickham C."/>
            <person name="Chaboub L."/>
            <person name="Chen D."/>
            <person name="Coyle M."/>
            <person name="Deiros D.R."/>
            <person name="Dinh H."/>
            <person name="Forbes L."/>
            <person name="Fowler G."/>
            <person name="Francisco L."/>
            <person name="Fu Q."/>
            <person name="Gubbala S."/>
            <person name="Hale W."/>
            <person name="Han Y."/>
            <person name="Hemphill L."/>
            <person name="Highlander S.K."/>
            <person name="Hirani K."/>
            <person name="Hogues M."/>
            <person name="Jackson L."/>
            <person name="Jakkamsetti A."/>
            <person name="Javaid M."/>
            <person name="Jiang H."/>
            <person name="Korchina V."/>
            <person name="Kovar C."/>
            <person name="Lara F."/>
            <person name="Lee S."/>
            <person name="Mata R."/>
            <person name="Mathew T."/>
            <person name="Moen C."/>
            <person name="Morales K."/>
            <person name="Munidasa M."/>
            <person name="Nazareth L."/>
            <person name="Ngo R."/>
            <person name="Nguyen L."/>
            <person name="Okwuonu G."/>
            <person name="Ongeri F."/>
            <person name="Patil S."/>
            <person name="Petrosino J."/>
            <person name="Pham C."/>
            <person name="Pham P."/>
            <person name="Pu L.-L."/>
            <person name="Puazo M."/>
            <person name="Raj R."/>
            <person name="Reid J."/>
            <person name="Rouhana J."/>
            <person name="Saada N."/>
            <person name="Shang Y."/>
            <person name="Simmons D."/>
            <person name="Thornton R."/>
            <person name="Warren J."/>
            <person name="Weissenberger G."/>
            <person name="Zhang J."/>
            <person name="Zhang L."/>
            <person name="Zhou C."/>
            <person name="Zhu D."/>
            <person name="Muzny D."/>
            <person name="Worley K."/>
            <person name="Gibbs R."/>
        </authorList>
    </citation>
    <scope>NUCLEOTIDE SEQUENCE [LARGE SCALE GENOMIC DNA]</scope>
    <source>
        <strain evidence="2 3">ATCC 51172</strain>
    </source>
</reference>
<dbReference type="Proteomes" id="UP000005984">
    <property type="component" value="Unassembled WGS sequence"/>
</dbReference>
<keyword evidence="1" id="KW-1133">Transmembrane helix</keyword>
<dbReference type="AlphaFoldDB" id="C2BGR2"/>
<name>C2BGR2_9FIRM</name>
<evidence type="ECO:0000256" key="1">
    <source>
        <dbReference type="SAM" id="Phobius"/>
    </source>
</evidence>
<gene>
    <name evidence="2" type="ORF">HMPREF0072_1532</name>
</gene>
<protein>
    <submittedName>
        <fullName evidence="2">Uncharacterized protein</fullName>
    </submittedName>
</protein>
<keyword evidence="1" id="KW-0472">Membrane</keyword>
<accession>C2BGR2</accession>
<evidence type="ECO:0000313" key="3">
    <source>
        <dbReference type="Proteomes" id="UP000005984"/>
    </source>
</evidence>
<keyword evidence="3" id="KW-1185">Reference proteome</keyword>
<dbReference type="EMBL" id="ABYO01000244">
    <property type="protein sequence ID" value="EEI85908.1"/>
    <property type="molecule type" value="Genomic_DNA"/>
</dbReference>